<reference evidence="17" key="1">
    <citation type="submission" date="2016-09" db="EMBL/GenBank/DDBJ databases">
        <authorList>
            <person name="Jeantristanb JTB J.-T."/>
            <person name="Ricardo R."/>
        </authorList>
    </citation>
    <scope>NUCLEOTIDE SEQUENCE [LARGE SCALE GENOMIC DNA]</scope>
</reference>
<keyword evidence="3" id="KW-0227">DNA damage</keyword>
<keyword evidence="7" id="KW-0234">DNA repair</keyword>
<dbReference type="FunFam" id="1.10.10.10:FF:000495">
    <property type="entry name" value="RecQ family helicase MusN"/>
    <property type="match status" value="1"/>
</dbReference>
<dbReference type="InterPro" id="IPR010997">
    <property type="entry name" value="HRDC-like_sf"/>
</dbReference>
<feature type="region of interest" description="Disordered" evidence="12">
    <location>
        <begin position="1589"/>
        <end position="1639"/>
    </location>
</feature>
<feature type="region of interest" description="Disordered" evidence="12">
    <location>
        <begin position="504"/>
        <end position="526"/>
    </location>
</feature>
<feature type="compositionally biased region" description="Low complexity" evidence="12">
    <location>
        <begin position="161"/>
        <end position="184"/>
    </location>
</feature>
<dbReference type="Gene3D" id="1.10.150.80">
    <property type="entry name" value="HRDC domain"/>
    <property type="match status" value="1"/>
</dbReference>
<evidence type="ECO:0000256" key="3">
    <source>
        <dbReference type="ARBA" id="ARBA00022763"/>
    </source>
</evidence>
<dbReference type="Pfam" id="PF16124">
    <property type="entry name" value="RecQ_Zn_bind"/>
    <property type="match status" value="1"/>
</dbReference>
<evidence type="ECO:0000259" key="15">
    <source>
        <dbReference type="PROSITE" id="PS51194"/>
    </source>
</evidence>
<dbReference type="Proteomes" id="UP000198372">
    <property type="component" value="Unassembled WGS sequence"/>
</dbReference>
<dbReference type="SUPFAM" id="SSF52540">
    <property type="entry name" value="P-loop containing nucleoside triphosphate hydrolases"/>
    <property type="match status" value="2"/>
</dbReference>
<dbReference type="InterPro" id="IPR036388">
    <property type="entry name" value="WH-like_DNA-bd_sf"/>
</dbReference>
<dbReference type="InterPro" id="IPR011545">
    <property type="entry name" value="DEAD/DEAH_box_helicase_dom"/>
</dbReference>
<dbReference type="PANTHER" id="PTHR13710:SF153">
    <property type="entry name" value="RECQ-LIKE DNA HELICASE BLM"/>
    <property type="match status" value="1"/>
</dbReference>
<evidence type="ECO:0000256" key="2">
    <source>
        <dbReference type="ARBA" id="ARBA00022741"/>
    </source>
</evidence>
<dbReference type="SMART" id="SM00487">
    <property type="entry name" value="DEXDc"/>
    <property type="match status" value="1"/>
</dbReference>
<dbReference type="Gene3D" id="3.40.50.300">
    <property type="entry name" value="P-loop containing nucleotide triphosphate hydrolases"/>
    <property type="match status" value="2"/>
</dbReference>
<evidence type="ECO:0000256" key="12">
    <source>
        <dbReference type="SAM" id="MobiDB-lite"/>
    </source>
</evidence>
<feature type="compositionally biased region" description="Pro residues" evidence="12">
    <location>
        <begin position="185"/>
        <end position="194"/>
    </location>
</feature>
<evidence type="ECO:0000256" key="11">
    <source>
        <dbReference type="ARBA" id="ARBA00034808"/>
    </source>
</evidence>
<comment type="similarity">
    <text evidence="1">Belongs to the helicase family. RecQ subfamily.</text>
</comment>
<evidence type="ECO:0000256" key="1">
    <source>
        <dbReference type="ARBA" id="ARBA00005446"/>
    </source>
</evidence>
<keyword evidence="5" id="KW-0067">ATP-binding</keyword>
<keyword evidence="2" id="KW-0547">Nucleotide-binding</keyword>
<sequence>MAGTSAPIAQPLKESSNIAPLAHLARADSGTTAATAARGVGQTSRVHKNAVLDPKGKARSTPSTTSWLVKTEPGKPSSSTAAAVTSDHNNQAAISNKRAHGHPSHGATSRTTLDDHVVAATATSNRLAHVIASTSTSSSTPRAKTVDASLPPTILGKHKSSTSSNNPPAAPSTASPHFATSRPQAAPPPAPPAAPRASASSKAMTTHSRPSSPPPPSRQHFSRGEKRSQNDPDERPHVESDEIQPADENHDPFRPSASKRSRASLDSGYGAGNRTTCDMQLDGFELVAPTPTVDEPIICDSEGEECEPLTSEADIPTPSTASEKAQRHRLVEAAKQAERAKLAAGPSPAAVAATSGSNDPVLDVVERDLLRLTNRRIALLEECLELLNSGATFTESGSDEPMLRNNLNYVAEKTQEQRATLLARGSSLSPLQLMLEKRASLLNELIDICTNAMGVSAMGSDRGFVEHQLVYVNGRIDDLRAQCGVGIGVGMTGATTPRAVVSSAPTLGTMSNHSSDAASSSKAPARSMTEVVPKLSIASLPSLSLSDHTIVQQPLQQRPQPRLSLGTEVVSGLSVPNSSGSCSSLNSATAKVHAQRPPAAKVTSFRPAPNHTANLAPVPGPAAVSAPMFASTSALTAAPASCASHRFRPTRDGVTGPSKALAPAHAPLASTSRLDLLPAPAGPIASTSKTIVIEDDFAGINFDEPLTIDDDEDMLFVESTTSRPGQNLQQAGHAGTGGKGDVDPARAIVAPKLSHPWSRDVAKALRQRFGLTGFRANQEEAINATLAGKDVFVLLPTGGGKSLCFQLPAVISTGRTKGVTIVVSPLLSLISDQTKTLIDKDVSVDLQCGKCVYVLTRLLPPLQIPVVFLNSTMAASDRKFAMDAIRSDPPFACLAYVTPEQLMLPLDAHVTQIVKSDAFRSVLRDLSRRNQLARFVIDEAHCVSSWGHDFRPDYKEMGSLKKDFPRVPMIALTATANDRVKNDIMSNLHMQSPLVLTQSFNRKNLRYEVRPKGKGVINDIATLIRTNFSGKCGIIYCMSKKQCEDTAKTLRDRYQIGAQHYHAVSARFLVAQNVCCAPSAEGADDLAVRLRYIQGMNKDDRLRIQEGWQHNEFHVICATIAFGMGIDKPDVRYVIHYSLSQSLEAYYQQETGRAGRDGVTSTCILFYAYGDTKLINRLIDEGEGTVEQKENNRANVRRVVQYCMNETDCRRVQVLRYFGDNAFTADMCHKTCDNCLAARNVEKRDVTEVAQDAIRLVQSIEREKGVTMLYAIDVFRGSKTAKITAKGHDQLQFAGKGAKMERGDVERLFQLLASESALGERFERNALGFTNAYVTVGPKARDLLSGSRRLEMGMSSTTNKRATATTITTATKAQKPIAAKYSNDFVDDVEDEDDGDDYDNCAHGVGCDTNAYDKIQNLTSPAASVRAFTHIVGVTNPSDIDSVLAQLINLRAETALAEDCEESQIISDEALQRVAANLPCSRAELALIPGCENEELFEWFLESGCRKVCSLARAGRARQGAAAGPSRSRSMAATSCGTLTAATTSKDAPIKTARFKPRVAATSGVKPRSKAKVSTGATKQLNIERFALGAAASTRERGPPVGSTSNPRKGAGRSKGSATSGASGASGGGAIRAMPILRR</sequence>
<dbReference type="GO" id="GO:0000724">
    <property type="term" value="P:double-strand break repair via homologous recombination"/>
    <property type="evidence" value="ECO:0007669"/>
    <property type="project" value="TreeGrafter"/>
</dbReference>
<dbReference type="PROSITE" id="PS51194">
    <property type="entry name" value="HELICASE_CTER"/>
    <property type="match status" value="1"/>
</dbReference>
<evidence type="ECO:0000256" key="7">
    <source>
        <dbReference type="ARBA" id="ARBA00023204"/>
    </source>
</evidence>
<evidence type="ECO:0000256" key="5">
    <source>
        <dbReference type="ARBA" id="ARBA00022840"/>
    </source>
</evidence>
<organism evidence="16 17">
    <name type="scientific">Microbotryum intermedium</name>
    <dbReference type="NCBI Taxonomy" id="269621"/>
    <lineage>
        <taxon>Eukaryota</taxon>
        <taxon>Fungi</taxon>
        <taxon>Dikarya</taxon>
        <taxon>Basidiomycota</taxon>
        <taxon>Pucciniomycotina</taxon>
        <taxon>Microbotryomycetes</taxon>
        <taxon>Microbotryales</taxon>
        <taxon>Microbotryaceae</taxon>
        <taxon>Microbotryum</taxon>
    </lineage>
</organism>
<dbReference type="InterPro" id="IPR018982">
    <property type="entry name" value="RQC_domain"/>
</dbReference>
<dbReference type="STRING" id="269621.A0A238F9S2"/>
<name>A0A238F9S2_9BASI</name>
<dbReference type="PROSITE" id="PS00690">
    <property type="entry name" value="DEAH_ATP_HELICASE"/>
    <property type="match status" value="1"/>
</dbReference>
<dbReference type="GO" id="GO:0006260">
    <property type="term" value="P:DNA replication"/>
    <property type="evidence" value="ECO:0007669"/>
    <property type="project" value="InterPro"/>
</dbReference>
<feature type="domain" description="HRDC" evidence="13">
    <location>
        <begin position="1437"/>
        <end position="1522"/>
    </location>
</feature>
<keyword evidence="6" id="KW-0238">DNA-binding</keyword>
<feature type="compositionally biased region" description="Low complexity" evidence="12">
    <location>
        <begin position="1614"/>
        <end position="1623"/>
    </location>
</feature>
<dbReference type="InterPro" id="IPR002121">
    <property type="entry name" value="HRDC_dom"/>
</dbReference>
<feature type="region of interest" description="Disordered" evidence="12">
    <location>
        <begin position="28"/>
        <end position="120"/>
    </location>
</feature>
<evidence type="ECO:0000256" key="10">
    <source>
        <dbReference type="ARBA" id="ARBA00034617"/>
    </source>
</evidence>
<dbReference type="CDD" id="cd17920">
    <property type="entry name" value="DEXHc_RecQ"/>
    <property type="match status" value="1"/>
</dbReference>
<feature type="region of interest" description="Disordered" evidence="12">
    <location>
        <begin position="722"/>
        <end position="742"/>
    </location>
</feature>
<dbReference type="GO" id="GO:0003677">
    <property type="term" value="F:DNA binding"/>
    <property type="evidence" value="ECO:0007669"/>
    <property type="project" value="UniProtKB-KW"/>
</dbReference>
<evidence type="ECO:0000256" key="9">
    <source>
        <dbReference type="ARBA" id="ARBA00023242"/>
    </source>
</evidence>
<evidence type="ECO:0000256" key="6">
    <source>
        <dbReference type="ARBA" id="ARBA00023125"/>
    </source>
</evidence>
<evidence type="ECO:0000259" key="13">
    <source>
        <dbReference type="PROSITE" id="PS50967"/>
    </source>
</evidence>
<protein>
    <recommendedName>
        <fullName evidence="11">DNA 3'-5' helicase</fullName>
        <ecNumber evidence="11">5.6.2.4</ecNumber>
    </recommendedName>
</protein>
<dbReference type="InterPro" id="IPR014001">
    <property type="entry name" value="Helicase_ATP-bd"/>
</dbReference>
<accession>A0A238F9S2</accession>
<comment type="catalytic activity">
    <reaction evidence="10">
        <text>Couples ATP hydrolysis with the unwinding of duplex DNA by translocating in the 3'-5' direction.</text>
        <dbReference type="EC" id="5.6.2.4"/>
    </reaction>
</comment>
<dbReference type="InterPro" id="IPR001650">
    <property type="entry name" value="Helicase_C-like"/>
</dbReference>
<dbReference type="SUPFAM" id="SSF47819">
    <property type="entry name" value="HRDC-like"/>
    <property type="match status" value="1"/>
</dbReference>
<gene>
    <name evidence="16" type="ORF">BQ2448_884</name>
</gene>
<keyword evidence="4" id="KW-0378">Hydrolase</keyword>
<dbReference type="CDD" id="cd18794">
    <property type="entry name" value="SF2_C_RecQ"/>
    <property type="match status" value="1"/>
</dbReference>
<dbReference type="OrthoDB" id="10261556at2759"/>
<keyword evidence="17" id="KW-1185">Reference proteome</keyword>
<feature type="region of interest" description="Disordered" evidence="12">
    <location>
        <begin position="1548"/>
        <end position="1577"/>
    </location>
</feature>
<dbReference type="GO" id="GO:0005634">
    <property type="term" value="C:nucleus"/>
    <property type="evidence" value="ECO:0007669"/>
    <property type="project" value="TreeGrafter"/>
</dbReference>
<dbReference type="GO" id="GO:0005524">
    <property type="term" value="F:ATP binding"/>
    <property type="evidence" value="ECO:0007669"/>
    <property type="project" value="UniProtKB-KW"/>
</dbReference>
<evidence type="ECO:0000256" key="4">
    <source>
        <dbReference type="ARBA" id="ARBA00022801"/>
    </source>
</evidence>
<feature type="domain" description="Helicase C-terminal" evidence="15">
    <location>
        <begin position="1016"/>
        <end position="1197"/>
    </location>
</feature>
<feature type="compositionally biased region" description="Polar residues" evidence="12">
    <location>
        <begin position="76"/>
        <end position="94"/>
    </location>
</feature>
<dbReference type="PROSITE" id="PS51192">
    <property type="entry name" value="HELICASE_ATP_BIND_1"/>
    <property type="match status" value="1"/>
</dbReference>
<dbReference type="GO" id="GO:0043138">
    <property type="term" value="F:3'-5' DNA helicase activity"/>
    <property type="evidence" value="ECO:0007669"/>
    <property type="project" value="UniProtKB-EC"/>
</dbReference>
<dbReference type="EMBL" id="FMSP01000003">
    <property type="protein sequence ID" value="SCV68763.1"/>
    <property type="molecule type" value="Genomic_DNA"/>
</dbReference>
<dbReference type="GO" id="GO:0009378">
    <property type="term" value="F:four-way junction helicase activity"/>
    <property type="evidence" value="ECO:0007669"/>
    <property type="project" value="TreeGrafter"/>
</dbReference>
<dbReference type="EC" id="5.6.2.4" evidence="11"/>
<feature type="compositionally biased region" description="Basic and acidic residues" evidence="12">
    <location>
        <begin position="222"/>
        <end position="240"/>
    </location>
</feature>
<dbReference type="Pfam" id="PF00271">
    <property type="entry name" value="Helicase_C"/>
    <property type="match status" value="1"/>
</dbReference>
<dbReference type="GO" id="GO:0005737">
    <property type="term" value="C:cytoplasm"/>
    <property type="evidence" value="ECO:0007669"/>
    <property type="project" value="TreeGrafter"/>
</dbReference>
<dbReference type="GO" id="GO:0005694">
    <property type="term" value="C:chromosome"/>
    <property type="evidence" value="ECO:0007669"/>
    <property type="project" value="TreeGrafter"/>
</dbReference>
<feature type="compositionally biased region" description="Low complexity" evidence="12">
    <location>
        <begin position="511"/>
        <end position="526"/>
    </location>
</feature>
<keyword evidence="8" id="KW-0413">Isomerase</keyword>
<evidence type="ECO:0000256" key="8">
    <source>
        <dbReference type="ARBA" id="ARBA00023235"/>
    </source>
</evidence>
<dbReference type="InterPro" id="IPR044876">
    <property type="entry name" value="HRDC_dom_sf"/>
</dbReference>
<dbReference type="SMART" id="SM00490">
    <property type="entry name" value="HELICc"/>
    <property type="match status" value="1"/>
</dbReference>
<dbReference type="InterPro" id="IPR027417">
    <property type="entry name" value="P-loop_NTPase"/>
</dbReference>
<dbReference type="InterPro" id="IPR002464">
    <property type="entry name" value="DNA/RNA_helicase_DEAH_CS"/>
</dbReference>
<dbReference type="PROSITE" id="PS50967">
    <property type="entry name" value="HRDC"/>
    <property type="match status" value="1"/>
</dbReference>
<dbReference type="Pfam" id="PF00270">
    <property type="entry name" value="DEAD"/>
    <property type="match status" value="1"/>
</dbReference>
<dbReference type="Pfam" id="PF09382">
    <property type="entry name" value="RQC"/>
    <property type="match status" value="1"/>
</dbReference>
<evidence type="ECO:0000313" key="16">
    <source>
        <dbReference type="EMBL" id="SCV68763.1"/>
    </source>
</evidence>
<evidence type="ECO:0000259" key="14">
    <source>
        <dbReference type="PROSITE" id="PS51192"/>
    </source>
</evidence>
<dbReference type="GO" id="GO:0016787">
    <property type="term" value="F:hydrolase activity"/>
    <property type="evidence" value="ECO:0007669"/>
    <property type="project" value="UniProtKB-KW"/>
</dbReference>
<feature type="region of interest" description="Disordered" evidence="12">
    <location>
        <begin position="132"/>
        <end position="271"/>
    </location>
</feature>
<dbReference type="SMART" id="SM00956">
    <property type="entry name" value="RQC"/>
    <property type="match status" value="1"/>
</dbReference>
<dbReference type="InterPro" id="IPR032284">
    <property type="entry name" value="RecQ_Zn-bd"/>
</dbReference>
<dbReference type="Gene3D" id="1.10.10.10">
    <property type="entry name" value="Winged helix-like DNA-binding domain superfamily/Winged helix DNA-binding domain"/>
    <property type="match status" value="1"/>
</dbReference>
<keyword evidence="9" id="KW-0539">Nucleus</keyword>
<dbReference type="PANTHER" id="PTHR13710">
    <property type="entry name" value="DNA HELICASE RECQ FAMILY MEMBER"/>
    <property type="match status" value="1"/>
</dbReference>
<proteinExistence type="inferred from homology"/>
<feature type="domain" description="Helicase ATP-binding" evidence="14">
    <location>
        <begin position="782"/>
        <end position="994"/>
    </location>
</feature>
<evidence type="ECO:0000313" key="17">
    <source>
        <dbReference type="Proteomes" id="UP000198372"/>
    </source>
</evidence>